<dbReference type="OrthoDB" id="2372678at2759"/>
<dbReference type="Proteomes" id="UP001153678">
    <property type="component" value="Unassembled WGS sequence"/>
</dbReference>
<organism evidence="1 2">
    <name type="scientific">Funneliformis geosporum</name>
    <dbReference type="NCBI Taxonomy" id="1117311"/>
    <lineage>
        <taxon>Eukaryota</taxon>
        <taxon>Fungi</taxon>
        <taxon>Fungi incertae sedis</taxon>
        <taxon>Mucoromycota</taxon>
        <taxon>Glomeromycotina</taxon>
        <taxon>Glomeromycetes</taxon>
        <taxon>Glomerales</taxon>
        <taxon>Glomeraceae</taxon>
        <taxon>Funneliformis</taxon>
    </lineage>
</organism>
<reference evidence="1" key="1">
    <citation type="submission" date="2022-08" db="EMBL/GenBank/DDBJ databases">
        <authorList>
            <person name="Kallberg Y."/>
            <person name="Tangrot J."/>
            <person name="Rosling A."/>
        </authorList>
    </citation>
    <scope>NUCLEOTIDE SEQUENCE</scope>
    <source>
        <strain evidence="1">Wild A</strain>
    </source>
</reference>
<dbReference type="AlphaFoldDB" id="A0A9W4T221"/>
<accession>A0A9W4T221</accession>
<protein>
    <submittedName>
        <fullName evidence="1">11263_t:CDS:1</fullName>
    </submittedName>
</protein>
<evidence type="ECO:0000313" key="2">
    <source>
        <dbReference type="Proteomes" id="UP001153678"/>
    </source>
</evidence>
<feature type="non-terminal residue" evidence="1">
    <location>
        <position position="1"/>
    </location>
</feature>
<proteinExistence type="predicted"/>
<gene>
    <name evidence="1" type="ORF">FWILDA_LOCUS13817</name>
</gene>
<evidence type="ECO:0000313" key="1">
    <source>
        <dbReference type="EMBL" id="CAI2188911.1"/>
    </source>
</evidence>
<dbReference type="EMBL" id="CAMKVN010005475">
    <property type="protein sequence ID" value="CAI2188911.1"/>
    <property type="molecule type" value="Genomic_DNA"/>
</dbReference>
<comment type="caution">
    <text evidence="1">The sequence shown here is derived from an EMBL/GenBank/DDBJ whole genome shotgun (WGS) entry which is preliminary data.</text>
</comment>
<name>A0A9W4T221_9GLOM</name>
<sequence>GSVGYNEIRNLLEDNKWGSREDESGTTAYILMEDNTKTYQVSFI</sequence>
<keyword evidence="2" id="KW-1185">Reference proteome</keyword>